<evidence type="ECO:0000313" key="1">
    <source>
        <dbReference type="EMBL" id="GGE21888.1"/>
    </source>
</evidence>
<dbReference type="EMBL" id="BMHQ01000008">
    <property type="protein sequence ID" value="GGE21888.1"/>
    <property type="molecule type" value="Genomic_DNA"/>
</dbReference>
<dbReference type="GO" id="GO:0016491">
    <property type="term" value="F:oxidoreductase activity"/>
    <property type="evidence" value="ECO:0007669"/>
    <property type="project" value="InterPro"/>
</dbReference>
<name>A0A8J2YD43_9BACL</name>
<evidence type="ECO:0000313" key="2">
    <source>
        <dbReference type="Proteomes" id="UP000625210"/>
    </source>
</evidence>
<reference evidence="1" key="1">
    <citation type="journal article" date="2014" name="Int. J. Syst. Evol. Microbiol.">
        <title>Complete genome sequence of Corynebacterium casei LMG S-19264T (=DSM 44701T), isolated from a smear-ripened cheese.</title>
        <authorList>
            <consortium name="US DOE Joint Genome Institute (JGI-PGF)"/>
            <person name="Walter F."/>
            <person name="Albersmeier A."/>
            <person name="Kalinowski J."/>
            <person name="Ruckert C."/>
        </authorList>
    </citation>
    <scope>NUCLEOTIDE SEQUENCE</scope>
    <source>
        <strain evidence="1">CGMCC 1.15179</strain>
    </source>
</reference>
<protein>
    <submittedName>
        <fullName evidence="1">Uncharacterized protein</fullName>
    </submittedName>
</protein>
<dbReference type="Proteomes" id="UP000625210">
    <property type="component" value="Unassembled WGS sequence"/>
</dbReference>
<dbReference type="AlphaFoldDB" id="A0A8J2YD43"/>
<dbReference type="InterPro" id="IPR009078">
    <property type="entry name" value="Ferritin-like_SF"/>
</dbReference>
<reference evidence="1" key="2">
    <citation type="submission" date="2020-09" db="EMBL/GenBank/DDBJ databases">
        <authorList>
            <person name="Sun Q."/>
            <person name="Zhou Y."/>
        </authorList>
    </citation>
    <scope>NUCLEOTIDE SEQUENCE</scope>
    <source>
        <strain evidence="1">CGMCC 1.15179</strain>
    </source>
</reference>
<dbReference type="InterPro" id="IPR012348">
    <property type="entry name" value="RNR-like"/>
</dbReference>
<dbReference type="SUPFAM" id="SSF47240">
    <property type="entry name" value="Ferritin-like"/>
    <property type="match status" value="1"/>
</dbReference>
<organism evidence="1 2">
    <name type="scientific">Marinithermofilum abyssi</name>
    <dbReference type="NCBI Taxonomy" id="1571185"/>
    <lineage>
        <taxon>Bacteria</taxon>
        <taxon>Bacillati</taxon>
        <taxon>Bacillota</taxon>
        <taxon>Bacilli</taxon>
        <taxon>Bacillales</taxon>
        <taxon>Thermoactinomycetaceae</taxon>
        <taxon>Marinithermofilum</taxon>
    </lineage>
</organism>
<comment type="caution">
    <text evidence="1">The sequence shown here is derived from an EMBL/GenBank/DDBJ whole genome shotgun (WGS) entry which is preliminary data.</text>
</comment>
<keyword evidence="2" id="KW-1185">Reference proteome</keyword>
<accession>A0A8J2YD43</accession>
<dbReference type="Gene3D" id="1.10.620.20">
    <property type="entry name" value="Ribonucleotide Reductase, subunit A"/>
    <property type="match status" value="1"/>
</dbReference>
<dbReference type="RefSeq" id="WP_373285963.1">
    <property type="nucleotide sequence ID" value="NZ_BMHQ01000008.1"/>
</dbReference>
<sequence length="53" mass="6155">MTGTASEIKYIQRNEWTHLALFQGIYHELKKENPHLFTVDFRKSSVDADGCVE</sequence>
<proteinExistence type="predicted"/>
<gene>
    <name evidence="1" type="ORF">GCM10011571_25030</name>
</gene>